<feature type="compositionally biased region" description="Polar residues" evidence="13">
    <location>
        <begin position="13"/>
        <end position="42"/>
    </location>
</feature>
<dbReference type="GO" id="GO:0009888">
    <property type="term" value="P:tissue development"/>
    <property type="evidence" value="ECO:0007669"/>
    <property type="project" value="TreeGrafter"/>
</dbReference>
<dbReference type="FunFam" id="3.30.50.10:FF:000006">
    <property type="entry name" value="Nuclear receptor subfamily 5 group A member"/>
    <property type="match status" value="1"/>
</dbReference>
<dbReference type="SMART" id="SM00430">
    <property type="entry name" value="HOLI"/>
    <property type="match status" value="1"/>
</dbReference>
<dbReference type="SMART" id="SM00399">
    <property type="entry name" value="ZnF_C4"/>
    <property type="match status" value="1"/>
</dbReference>
<comment type="similarity">
    <text evidence="2">Belongs to the nuclear hormone receptor family. NR5 subfamily.</text>
</comment>
<dbReference type="InterPro" id="IPR013088">
    <property type="entry name" value="Znf_NHR/GATA"/>
</dbReference>
<dbReference type="PANTHER" id="PTHR24086">
    <property type="entry name" value="NUCLEAR RECEPTOR SUBFAMILY 5 GROUP A"/>
    <property type="match status" value="1"/>
</dbReference>
<feature type="compositionally biased region" description="Polar residues" evidence="13">
    <location>
        <begin position="227"/>
        <end position="246"/>
    </location>
</feature>
<dbReference type="InterPro" id="IPR016355">
    <property type="entry name" value="NR5-like"/>
</dbReference>
<keyword evidence="10 12" id="KW-0539">Nucleus</keyword>
<keyword evidence="5 12" id="KW-0862">Zinc</keyword>
<feature type="region of interest" description="Disordered" evidence="13">
    <location>
        <begin position="205"/>
        <end position="246"/>
    </location>
</feature>
<accession>A0A210PLQ7</accession>
<dbReference type="Pfam" id="PF00104">
    <property type="entry name" value="Hormone_recep"/>
    <property type="match status" value="1"/>
</dbReference>
<proteinExistence type="inferred from homology"/>
<dbReference type="InterPro" id="IPR001723">
    <property type="entry name" value="Nuclear_hrmn_rcpt"/>
</dbReference>
<feature type="compositionally biased region" description="Basic and acidic residues" evidence="13">
    <location>
        <begin position="1"/>
        <end position="10"/>
    </location>
</feature>
<dbReference type="SUPFAM" id="SSF57716">
    <property type="entry name" value="Glucocorticoid receptor-like (DNA-binding domain)"/>
    <property type="match status" value="1"/>
</dbReference>
<keyword evidence="7 12" id="KW-0238">DNA-binding</keyword>
<gene>
    <name evidence="16" type="ORF">KP79_PYT04765</name>
</gene>
<dbReference type="CDD" id="cd07167">
    <property type="entry name" value="NR_DBD_Lrh-1_like"/>
    <property type="match status" value="1"/>
</dbReference>
<evidence type="ECO:0000259" key="14">
    <source>
        <dbReference type="PROSITE" id="PS51030"/>
    </source>
</evidence>
<evidence type="ECO:0000313" key="17">
    <source>
        <dbReference type="Proteomes" id="UP000242188"/>
    </source>
</evidence>
<feature type="domain" description="NR LBD" evidence="15">
    <location>
        <begin position="327"/>
        <end position="551"/>
    </location>
</feature>
<evidence type="ECO:0000256" key="7">
    <source>
        <dbReference type="ARBA" id="ARBA00023125"/>
    </source>
</evidence>
<comment type="subcellular location">
    <subcellularLocation>
        <location evidence="1 12">Nucleus</location>
    </subcellularLocation>
</comment>
<dbReference type="PRINTS" id="PR00398">
    <property type="entry name" value="STRDHORMONER"/>
</dbReference>
<comment type="caution">
    <text evidence="16">The sequence shown here is derived from an EMBL/GenBank/DDBJ whole genome shotgun (WGS) entry which is preliminary data.</text>
</comment>
<evidence type="ECO:0000256" key="4">
    <source>
        <dbReference type="ARBA" id="ARBA00022771"/>
    </source>
</evidence>
<dbReference type="EMBL" id="NEDP02005589">
    <property type="protein sequence ID" value="OWF37394.1"/>
    <property type="molecule type" value="Genomic_DNA"/>
</dbReference>
<dbReference type="GO" id="GO:0090575">
    <property type="term" value="C:RNA polymerase II transcription regulator complex"/>
    <property type="evidence" value="ECO:0007669"/>
    <property type="project" value="TreeGrafter"/>
</dbReference>
<evidence type="ECO:0000313" key="16">
    <source>
        <dbReference type="EMBL" id="OWF37394.1"/>
    </source>
</evidence>
<dbReference type="PROSITE" id="PS51030">
    <property type="entry name" value="NUCLEAR_REC_DBD_2"/>
    <property type="match status" value="1"/>
</dbReference>
<dbReference type="OrthoDB" id="5984981at2759"/>
<evidence type="ECO:0000256" key="5">
    <source>
        <dbReference type="ARBA" id="ARBA00022833"/>
    </source>
</evidence>
<keyword evidence="6 12" id="KW-0805">Transcription regulation</keyword>
<dbReference type="PROSITE" id="PS00031">
    <property type="entry name" value="NUCLEAR_REC_DBD_1"/>
    <property type="match status" value="1"/>
</dbReference>
<dbReference type="PRINTS" id="PR00047">
    <property type="entry name" value="STROIDFINGER"/>
</dbReference>
<keyword evidence="3 12" id="KW-0479">Metal-binding</keyword>
<dbReference type="InterPro" id="IPR001628">
    <property type="entry name" value="Znf_hrmn_rcpt"/>
</dbReference>
<evidence type="ECO:0000256" key="1">
    <source>
        <dbReference type="ARBA" id="ARBA00004123"/>
    </source>
</evidence>
<evidence type="ECO:0000256" key="11">
    <source>
        <dbReference type="PIRSR" id="PIRSR002530-1"/>
    </source>
</evidence>
<keyword evidence="8 12" id="KW-0804">Transcription</keyword>
<feature type="binding site" evidence="11">
    <location>
        <position position="532"/>
    </location>
    <ligand>
        <name>a phospholipid derivative</name>
        <dbReference type="ChEBI" id="CHEBI:16247"/>
    </ligand>
</feature>
<name>A0A210PLQ7_MIZYE</name>
<evidence type="ECO:0000259" key="15">
    <source>
        <dbReference type="PROSITE" id="PS51843"/>
    </source>
</evidence>
<evidence type="ECO:0000256" key="6">
    <source>
        <dbReference type="ARBA" id="ARBA00023015"/>
    </source>
</evidence>
<dbReference type="Proteomes" id="UP000242188">
    <property type="component" value="Unassembled WGS sequence"/>
</dbReference>
<dbReference type="FunFam" id="1.10.565.10:FF:000011">
    <property type="entry name" value="Nuclear receptor subfamily 5, group A, member 2"/>
    <property type="match status" value="1"/>
</dbReference>
<dbReference type="InterPro" id="IPR000536">
    <property type="entry name" value="Nucl_hrmn_rcpt_lig-bd"/>
</dbReference>
<dbReference type="Gene3D" id="3.30.50.10">
    <property type="entry name" value="Erythroid Transcription Factor GATA-1, subunit A"/>
    <property type="match status" value="1"/>
</dbReference>
<evidence type="ECO:0000256" key="3">
    <source>
        <dbReference type="ARBA" id="ARBA00022723"/>
    </source>
</evidence>
<dbReference type="PIRSF" id="PIRSF002530">
    <property type="entry name" value="Nuc_orph_FTZ-F1"/>
    <property type="match status" value="1"/>
</dbReference>
<keyword evidence="17" id="KW-1185">Reference proteome</keyword>
<keyword evidence="4 12" id="KW-0863">Zinc-finger</keyword>
<dbReference type="GO" id="GO:0004879">
    <property type="term" value="F:nuclear receptor activity"/>
    <property type="evidence" value="ECO:0007669"/>
    <property type="project" value="InterPro"/>
</dbReference>
<dbReference type="Gene3D" id="1.10.565.10">
    <property type="entry name" value="Retinoid X Receptor"/>
    <property type="match status" value="1"/>
</dbReference>
<evidence type="ECO:0000256" key="13">
    <source>
        <dbReference type="SAM" id="MobiDB-lite"/>
    </source>
</evidence>
<dbReference type="GO" id="GO:0009755">
    <property type="term" value="P:hormone-mediated signaling pathway"/>
    <property type="evidence" value="ECO:0007669"/>
    <property type="project" value="TreeGrafter"/>
</dbReference>
<protein>
    <submittedName>
        <fullName evidence="16">Nuclear receptor subfamily 5 group A member 2</fullName>
    </submittedName>
</protein>
<dbReference type="AlphaFoldDB" id="A0A210PLQ7"/>
<feature type="compositionally biased region" description="Basic residues" evidence="13">
    <location>
        <begin position="267"/>
        <end position="301"/>
    </location>
</feature>
<evidence type="ECO:0000256" key="10">
    <source>
        <dbReference type="ARBA" id="ARBA00023242"/>
    </source>
</evidence>
<dbReference type="InterPro" id="IPR035500">
    <property type="entry name" value="NHR-like_dom_sf"/>
</dbReference>
<dbReference type="STRING" id="6573.A0A210PLQ7"/>
<keyword evidence="9 12" id="KW-0675">Receptor</keyword>
<organism evidence="16 17">
    <name type="scientific">Mizuhopecten yessoensis</name>
    <name type="common">Japanese scallop</name>
    <name type="synonym">Patinopecten yessoensis</name>
    <dbReference type="NCBI Taxonomy" id="6573"/>
    <lineage>
        <taxon>Eukaryota</taxon>
        <taxon>Metazoa</taxon>
        <taxon>Spiralia</taxon>
        <taxon>Lophotrochozoa</taxon>
        <taxon>Mollusca</taxon>
        <taxon>Bivalvia</taxon>
        <taxon>Autobranchia</taxon>
        <taxon>Pteriomorphia</taxon>
        <taxon>Pectinida</taxon>
        <taxon>Pectinoidea</taxon>
        <taxon>Pectinidae</taxon>
        <taxon>Mizuhopecten</taxon>
    </lineage>
</organism>
<dbReference type="SUPFAM" id="SSF48508">
    <property type="entry name" value="Nuclear receptor ligand-binding domain"/>
    <property type="match status" value="1"/>
</dbReference>
<feature type="domain" description="Nuclear receptor" evidence="14">
    <location>
        <begin position="54"/>
        <end position="129"/>
    </location>
</feature>
<feature type="region of interest" description="Disordered" evidence="13">
    <location>
        <begin position="1"/>
        <end position="45"/>
    </location>
</feature>
<evidence type="ECO:0000256" key="2">
    <source>
        <dbReference type="ARBA" id="ARBA00007536"/>
    </source>
</evidence>
<dbReference type="Pfam" id="PF00105">
    <property type="entry name" value="zf-C4"/>
    <property type="match status" value="1"/>
</dbReference>
<dbReference type="GO" id="GO:0008270">
    <property type="term" value="F:zinc ion binding"/>
    <property type="evidence" value="ECO:0007669"/>
    <property type="project" value="UniProtKB-KW"/>
</dbReference>
<dbReference type="GO" id="GO:0000978">
    <property type="term" value="F:RNA polymerase II cis-regulatory region sequence-specific DNA binding"/>
    <property type="evidence" value="ECO:0007669"/>
    <property type="project" value="TreeGrafter"/>
</dbReference>
<feature type="region of interest" description="Disordered" evidence="13">
    <location>
        <begin position="258"/>
        <end position="304"/>
    </location>
</feature>
<evidence type="ECO:0000256" key="9">
    <source>
        <dbReference type="ARBA" id="ARBA00023170"/>
    </source>
</evidence>
<evidence type="ECO:0000256" key="12">
    <source>
        <dbReference type="RuleBase" id="RU004334"/>
    </source>
</evidence>
<dbReference type="PROSITE" id="PS51843">
    <property type="entry name" value="NR_LBD"/>
    <property type="match status" value="1"/>
</dbReference>
<dbReference type="PANTHER" id="PTHR24086:SF15">
    <property type="entry name" value="NUCLEAR HORMONE RECEPTOR FTZ-F1"/>
    <property type="match status" value="1"/>
</dbReference>
<evidence type="ECO:0000256" key="8">
    <source>
        <dbReference type="ARBA" id="ARBA00023163"/>
    </source>
</evidence>
<reference evidence="16 17" key="1">
    <citation type="journal article" date="2017" name="Nat. Ecol. Evol.">
        <title>Scallop genome provides insights into evolution of bilaterian karyotype and development.</title>
        <authorList>
            <person name="Wang S."/>
            <person name="Zhang J."/>
            <person name="Jiao W."/>
            <person name="Li J."/>
            <person name="Xun X."/>
            <person name="Sun Y."/>
            <person name="Guo X."/>
            <person name="Huan P."/>
            <person name="Dong B."/>
            <person name="Zhang L."/>
            <person name="Hu X."/>
            <person name="Sun X."/>
            <person name="Wang J."/>
            <person name="Zhao C."/>
            <person name="Wang Y."/>
            <person name="Wang D."/>
            <person name="Huang X."/>
            <person name="Wang R."/>
            <person name="Lv J."/>
            <person name="Li Y."/>
            <person name="Zhang Z."/>
            <person name="Liu B."/>
            <person name="Lu W."/>
            <person name="Hui Y."/>
            <person name="Liang J."/>
            <person name="Zhou Z."/>
            <person name="Hou R."/>
            <person name="Li X."/>
            <person name="Liu Y."/>
            <person name="Li H."/>
            <person name="Ning X."/>
            <person name="Lin Y."/>
            <person name="Zhao L."/>
            <person name="Xing Q."/>
            <person name="Dou J."/>
            <person name="Li Y."/>
            <person name="Mao J."/>
            <person name="Guo H."/>
            <person name="Dou H."/>
            <person name="Li T."/>
            <person name="Mu C."/>
            <person name="Jiang W."/>
            <person name="Fu Q."/>
            <person name="Fu X."/>
            <person name="Miao Y."/>
            <person name="Liu J."/>
            <person name="Yu Q."/>
            <person name="Li R."/>
            <person name="Liao H."/>
            <person name="Li X."/>
            <person name="Kong Y."/>
            <person name="Jiang Z."/>
            <person name="Chourrout D."/>
            <person name="Li R."/>
            <person name="Bao Z."/>
        </authorList>
    </citation>
    <scope>NUCLEOTIDE SEQUENCE [LARGE SCALE GENOMIC DNA]</scope>
    <source>
        <strain evidence="16 17">PY_sf001</strain>
    </source>
</reference>
<sequence>MIQHMEKSEFDAQLQSNTSNSEHGSNSSQGEGNDEASTSVNEMQYPPDVKSGFDELCPVCGDKVSGYHYGLLTCESCKGFFKRTVQNKKVYSCVDNRSCHIDKSQRKRCPFCRFQKCLSVGMKLEAVRQDRMRGGRNKFGPMYKRDRALKQQVARQQHHLMASCGMHLMNGMAPLPPSSEDIKPDPAILQQMAASINANMGGYGMNHSPLSGMPSPAMPDSPPTDLSRVSQHSPVSSPQGHYSSLSQQTYPSMMTALRNNYSPSQHHPQHHPHSHHQPIHPPHHHQHHHSQPPHHHHHHHQMSPMAAAPPIVPIVPQLIIDMKANLTDENEICQKLFSFVQTQYGHEDVVNQPLKLLQMICKLSDQLLFLMVEWARTSVYFKEFKVEDQMKMLQHSWSEILILDLAHRLVREIWSGEVTLESGQKLALECLDKLGLADAKDRIRELIRKMRDLKIDANEYLCLKYLILLNPDVPGLENRHHVEQCQERVNAALMEYCVNFYPSVKDKFGQVLLRLPEVRLISIRAEEFLYFKHLNGELPEQTLLIEMLHSKKK</sequence>